<comment type="caution">
    <text evidence="2">The sequence shown here is derived from an EMBL/GenBank/DDBJ whole genome shotgun (WGS) entry which is preliminary data.</text>
</comment>
<sequence>MLTEINSHTNSLCMHRANGMRRTTARQRAGSTAEIRYRALTEYRREVTSSAVEVSFSENSGGPLPSSDIEVDGGDYLLSAASGHGWWSLLSM</sequence>
<evidence type="ECO:0000313" key="2">
    <source>
        <dbReference type="EMBL" id="GBP17932.1"/>
    </source>
</evidence>
<organism evidence="2 3">
    <name type="scientific">Eumeta variegata</name>
    <name type="common">Bagworm moth</name>
    <name type="synonym">Eumeta japonica</name>
    <dbReference type="NCBI Taxonomy" id="151549"/>
    <lineage>
        <taxon>Eukaryota</taxon>
        <taxon>Metazoa</taxon>
        <taxon>Ecdysozoa</taxon>
        <taxon>Arthropoda</taxon>
        <taxon>Hexapoda</taxon>
        <taxon>Insecta</taxon>
        <taxon>Pterygota</taxon>
        <taxon>Neoptera</taxon>
        <taxon>Endopterygota</taxon>
        <taxon>Lepidoptera</taxon>
        <taxon>Glossata</taxon>
        <taxon>Ditrysia</taxon>
        <taxon>Tineoidea</taxon>
        <taxon>Psychidae</taxon>
        <taxon>Oiketicinae</taxon>
        <taxon>Eumeta</taxon>
    </lineage>
</organism>
<feature type="compositionally biased region" description="Polar residues" evidence="1">
    <location>
        <begin position="1"/>
        <end position="12"/>
    </location>
</feature>
<gene>
    <name evidence="2" type="ORF">EVAR_7925_1</name>
</gene>
<evidence type="ECO:0000313" key="3">
    <source>
        <dbReference type="Proteomes" id="UP000299102"/>
    </source>
</evidence>
<feature type="region of interest" description="Disordered" evidence="1">
    <location>
        <begin position="1"/>
        <end position="29"/>
    </location>
</feature>
<reference evidence="2 3" key="1">
    <citation type="journal article" date="2019" name="Commun. Biol.">
        <title>The bagworm genome reveals a unique fibroin gene that provides high tensile strength.</title>
        <authorList>
            <person name="Kono N."/>
            <person name="Nakamura H."/>
            <person name="Ohtoshi R."/>
            <person name="Tomita M."/>
            <person name="Numata K."/>
            <person name="Arakawa K."/>
        </authorList>
    </citation>
    <scope>NUCLEOTIDE SEQUENCE [LARGE SCALE GENOMIC DNA]</scope>
</reference>
<dbReference type="AlphaFoldDB" id="A0A4C1TV73"/>
<keyword evidence="3" id="KW-1185">Reference proteome</keyword>
<proteinExistence type="predicted"/>
<evidence type="ECO:0000256" key="1">
    <source>
        <dbReference type="SAM" id="MobiDB-lite"/>
    </source>
</evidence>
<accession>A0A4C1TV73</accession>
<protein>
    <submittedName>
        <fullName evidence="2">Uncharacterized protein</fullName>
    </submittedName>
</protein>
<dbReference type="EMBL" id="BGZK01000091">
    <property type="protein sequence ID" value="GBP17932.1"/>
    <property type="molecule type" value="Genomic_DNA"/>
</dbReference>
<name>A0A4C1TV73_EUMVA</name>
<dbReference type="Proteomes" id="UP000299102">
    <property type="component" value="Unassembled WGS sequence"/>
</dbReference>